<keyword evidence="6" id="KW-0418">Kinase</keyword>
<reference evidence="7" key="1">
    <citation type="submission" date="2012-07" db="EMBL/GenBank/DDBJ databases">
        <title>Genome of the Chinese tree shrew, a rising model animal genetically related to primates.</title>
        <authorList>
            <person name="Zhang G."/>
            <person name="Fan Y."/>
            <person name="Yao Y."/>
            <person name="Huang Z."/>
        </authorList>
    </citation>
    <scope>NUCLEOTIDE SEQUENCE [LARGE SCALE GENOMIC DNA]</scope>
</reference>
<protein>
    <submittedName>
        <fullName evidence="6">Serine/threonine-protein kinase ATR</fullName>
    </submittedName>
</protein>
<dbReference type="Proteomes" id="UP000011518">
    <property type="component" value="Unassembled WGS sequence"/>
</dbReference>
<dbReference type="SUPFAM" id="SSF48371">
    <property type="entry name" value="ARM repeat"/>
    <property type="match status" value="1"/>
</dbReference>
<evidence type="ECO:0000256" key="2">
    <source>
        <dbReference type="ARBA" id="ARBA00022527"/>
    </source>
</evidence>
<dbReference type="Pfam" id="PF25032">
    <property type="entry name" value="N-HEAT_ATR"/>
    <property type="match status" value="1"/>
</dbReference>
<dbReference type="PANTHER" id="PTHR11139:SF69">
    <property type="entry name" value="SERINE_THREONINE-PROTEIN KINASE ATR"/>
    <property type="match status" value="1"/>
</dbReference>
<dbReference type="GO" id="GO:0000723">
    <property type="term" value="P:telomere maintenance"/>
    <property type="evidence" value="ECO:0007669"/>
    <property type="project" value="TreeGrafter"/>
</dbReference>
<evidence type="ECO:0000256" key="4">
    <source>
        <dbReference type="ARBA" id="ARBA00023242"/>
    </source>
</evidence>
<feature type="non-terminal residue" evidence="6">
    <location>
        <position position="1"/>
    </location>
</feature>
<keyword evidence="2" id="KW-0723">Serine/threonine-protein kinase</keyword>
<organism evidence="6 7">
    <name type="scientific">Tupaia chinensis</name>
    <name type="common">Chinese tree shrew</name>
    <name type="synonym">Tupaia belangeri chinensis</name>
    <dbReference type="NCBI Taxonomy" id="246437"/>
    <lineage>
        <taxon>Eukaryota</taxon>
        <taxon>Metazoa</taxon>
        <taxon>Chordata</taxon>
        <taxon>Craniata</taxon>
        <taxon>Vertebrata</taxon>
        <taxon>Euteleostomi</taxon>
        <taxon>Mammalia</taxon>
        <taxon>Eutheria</taxon>
        <taxon>Euarchontoglires</taxon>
        <taxon>Scandentia</taxon>
        <taxon>Tupaiidae</taxon>
        <taxon>Tupaia</taxon>
    </lineage>
</organism>
<evidence type="ECO:0000313" key="7">
    <source>
        <dbReference type="Proteomes" id="UP000011518"/>
    </source>
</evidence>
<dbReference type="GO" id="GO:0005634">
    <property type="term" value="C:nucleus"/>
    <property type="evidence" value="ECO:0007669"/>
    <property type="project" value="UniProtKB-SubCell"/>
</dbReference>
<dbReference type="PROSITE" id="PS51190">
    <property type="entry name" value="FATC"/>
    <property type="match status" value="1"/>
</dbReference>
<dbReference type="InterPro" id="IPR050517">
    <property type="entry name" value="DDR_Repair_Kinase"/>
</dbReference>
<keyword evidence="7" id="KW-1185">Reference proteome</keyword>
<evidence type="ECO:0000259" key="5">
    <source>
        <dbReference type="PROSITE" id="PS51190"/>
    </source>
</evidence>
<dbReference type="GO" id="GO:0006281">
    <property type="term" value="P:DNA repair"/>
    <property type="evidence" value="ECO:0007669"/>
    <property type="project" value="TreeGrafter"/>
</dbReference>
<feature type="domain" description="FATC" evidence="5">
    <location>
        <begin position="194"/>
        <end position="226"/>
    </location>
</feature>
<dbReference type="STRING" id="246437.L8YEX6"/>
<dbReference type="AlphaFoldDB" id="L8YEX6"/>
<reference evidence="7" key="2">
    <citation type="journal article" date="2013" name="Nat. Commun.">
        <title>Genome of the Chinese tree shrew.</title>
        <authorList>
            <person name="Fan Y."/>
            <person name="Huang Z.Y."/>
            <person name="Cao C.C."/>
            <person name="Chen C.S."/>
            <person name="Chen Y.X."/>
            <person name="Fan D.D."/>
            <person name="He J."/>
            <person name="Hou H.L."/>
            <person name="Hu L."/>
            <person name="Hu X.T."/>
            <person name="Jiang X.T."/>
            <person name="Lai R."/>
            <person name="Lang Y.S."/>
            <person name="Liang B."/>
            <person name="Liao S.G."/>
            <person name="Mu D."/>
            <person name="Ma Y.Y."/>
            <person name="Niu Y.Y."/>
            <person name="Sun X.Q."/>
            <person name="Xia J.Q."/>
            <person name="Xiao J."/>
            <person name="Xiong Z.Q."/>
            <person name="Xu L."/>
            <person name="Yang L."/>
            <person name="Zhang Y."/>
            <person name="Zhao W."/>
            <person name="Zhao X.D."/>
            <person name="Zheng Y.T."/>
            <person name="Zhou J.M."/>
            <person name="Zhu Y.B."/>
            <person name="Zhang G.J."/>
            <person name="Wang J."/>
            <person name="Yao Y.G."/>
        </authorList>
    </citation>
    <scope>NUCLEOTIDE SEQUENCE [LARGE SCALE GENOMIC DNA]</scope>
</reference>
<accession>L8YEX6</accession>
<dbReference type="InterPro" id="IPR056803">
    <property type="entry name" value="ATR-like_N-HEAT"/>
</dbReference>
<dbReference type="eggNOG" id="KOG0890">
    <property type="taxonomic scope" value="Eukaryota"/>
</dbReference>
<dbReference type="EMBL" id="KB360659">
    <property type="protein sequence ID" value="ELV13669.1"/>
    <property type="molecule type" value="Genomic_DNA"/>
</dbReference>
<keyword evidence="3" id="KW-0227">DNA damage</keyword>
<comment type="subcellular location">
    <subcellularLocation>
        <location evidence="1">Nucleus</location>
    </subcellularLocation>
</comment>
<name>L8YEX6_TUPCH</name>
<gene>
    <name evidence="6" type="ORF">TREES_T100011107</name>
</gene>
<dbReference type="PANTHER" id="PTHR11139">
    <property type="entry name" value="ATAXIA TELANGIECTASIA MUTATED ATM -RELATED"/>
    <property type="match status" value="1"/>
</dbReference>
<sequence length="226" mass="26336">SATPEEYNTVVQKPRQILCQFIDRILTDVNVAPQARSQCVFLLTLFPRKIFFEWRTAVYNWALQSSQEVIRASCINGFFILLQQQNSCNRIPKILMDAVQDFLHEIYFLPDHPELEKIKAVLQEYRKETSESTDLQTSLQLSMKAIQHENVDVRIHALTSLKETLYKNQAKTHVLDIEQRLQGIIKTRNRVTGLPLSIEGHVHYLIQDATDENLLCQMYLGWTPYM</sequence>
<dbReference type="InterPro" id="IPR016024">
    <property type="entry name" value="ARM-type_fold"/>
</dbReference>
<dbReference type="InterPro" id="IPR003152">
    <property type="entry name" value="FATC_dom"/>
</dbReference>
<keyword evidence="6" id="KW-0808">Transferase</keyword>
<dbReference type="GO" id="GO:0005694">
    <property type="term" value="C:chromosome"/>
    <property type="evidence" value="ECO:0007669"/>
    <property type="project" value="TreeGrafter"/>
</dbReference>
<dbReference type="SMART" id="SM01343">
    <property type="entry name" value="FATC"/>
    <property type="match status" value="1"/>
</dbReference>
<evidence type="ECO:0000256" key="1">
    <source>
        <dbReference type="ARBA" id="ARBA00004123"/>
    </source>
</evidence>
<dbReference type="GO" id="GO:0004674">
    <property type="term" value="F:protein serine/threonine kinase activity"/>
    <property type="evidence" value="ECO:0007669"/>
    <property type="project" value="UniProtKB-KW"/>
</dbReference>
<evidence type="ECO:0000256" key="3">
    <source>
        <dbReference type="ARBA" id="ARBA00022763"/>
    </source>
</evidence>
<dbReference type="GO" id="GO:0000077">
    <property type="term" value="P:DNA damage checkpoint signaling"/>
    <property type="evidence" value="ECO:0007669"/>
    <property type="project" value="TreeGrafter"/>
</dbReference>
<dbReference type="InParanoid" id="L8YEX6"/>
<keyword evidence="4" id="KW-0539">Nucleus</keyword>
<proteinExistence type="predicted"/>
<dbReference type="Pfam" id="PF02260">
    <property type="entry name" value="FATC"/>
    <property type="match status" value="1"/>
</dbReference>
<evidence type="ECO:0000313" key="6">
    <source>
        <dbReference type="EMBL" id="ELV13669.1"/>
    </source>
</evidence>